<dbReference type="AlphaFoldDB" id="A0A6C0J0C3"/>
<keyword evidence="1" id="KW-1133">Transmembrane helix</keyword>
<accession>A0A6C0J0C3</accession>
<protein>
    <submittedName>
        <fullName evidence="2">Uncharacterized protein</fullName>
    </submittedName>
</protein>
<sequence length="96" mass="10182">MSGTGTKTSFTVDCKTVDESYCKWANGKAKDVPTALKTATKALTADQLKKVKQDVLNCKVCKSSKSGNHALLIALCIGGGVLLIAAIFIFVKMSKK</sequence>
<proteinExistence type="predicted"/>
<dbReference type="EMBL" id="MN740296">
    <property type="protein sequence ID" value="QHT98772.1"/>
    <property type="molecule type" value="Genomic_DNA"/>
</dbReference>
<evidence type="ECO:0000256" key="1">
    <source>
        <dbReference type="SAM" id="Phobius"/>
    </source>
</evidence>
<organism evidence="2">
    <name type="scientific">viral metagenome</name>
    <dbReference type="NCBI Taxonomy" id="1070528"/>
    <lineage>
        <taxon>unclassified sequences</taxon>
        <taxon>metagenomes</taxon>
        <taxon>organismal metagenomes</taxon>
    </lineage>
</organism>
<evidence type="ECO:0000313" key="2">
    <source>
        <dbReference type="EMBL" id="QHT98772.1"/>
    </source>
</evidence>
<keyword evidence="1" id="KW-0472">Membrane</keyword>
<feature type="transmembrane region" description="Helical" evidence="1">
    <location>
        <begin position="70"/>
        <end position="91"/>
    </location>
</feature>
<name>A0A6C0J0C3_9ZZZZ</name>
<keyword evidence="1" id="KW-0812">Transmembrane</keyword>
<reference evidence="2" key="1">
    <citation type="journal article" date="2020" name="Nature">
        <title>Giant virus diversity and host interactions through global metagenomics.</title>
        <authorList>
            <person name="Schulz F."/>
            <person name="Roux S."/>
            <person name="Paez-Espino D."/>
            <person name="Jungbluth S."/>
            <person name="Walsh D.A."/>
            <person name="Denef V.J."/>
            <person name="McMahon K.D."/>
            <person name="Konstantinidis K.T."/>
            <person name="Eloe-Fadrosh E.A."/>
            <person name="Kyrpides N.C."/>
            <person name="Woyke T."/>
        </authorList>
    </citation>
    <scope>NUCLEOTIDE SEQUENCE</scope>
    <source>
        <strain evidence="2">GVMAG-M-3300025676-16</strain>
    </source>
</reference>